<dbReference type="Proteomes" id="UP000678499">
    <property type="component" value="Unassembled WGS sequence"/>
</dbReference>
<keyword evidence="3" id="KW-1185">Reference proteome</keyword>
<dbReference type="AlphaFoldDB" id="A0A7R9GL00"/>
<dbReference type="PANTHER" id="PTHR14340">
    <property type="entry name" value="MICROFIBRIL-ASSOCIATED GLYCOPROTEIN 3"/>
    <property type="match status" value="1"/>
</dbReference>
<gene>
    <name evidence="2" type="ORF">NMOB1V02_LOCUS12632</name>
</gene>
<evidence type="ECO:0000313" key="2">
    <source>
        <dbReference type="EMBL" id="CAD7285030.1"/>
    </source>
</evidence>
<reference evidence="2" key="1">
    <citation type="submission" date="2020-11" db="EMBL/GenBank/DDBJ databases">
        <authorList>
            <person name="Tran Van P."/>
        </authorList>
    </citation>
    <scope>NUCLEOTIDE SEQUENCE</scope>
</reference>
<dbReference type="EMBL" id="OA893217">
    <property type="protein sequence ID" value="CAD7285030.1"/>
    <property type="molecule type" value="Genomic_DNA"/>
</dbReference>
<dbReference type="InterPro" id="IPR036116">
    <property type="entry name" value="FN3_sf"/>
</dbReference>
<dbReference type="SUPFAM" id="SSF56112">
    <property type="entry name" value="Protein kinase-like (PK-like)"/>
    <property type="match status" value="1"/>
</dbReference>
<dbReference type="SUPFAM" id="SSF48726">
    <property type="entry name" value="Immunoglobulin"/>
    <property type="match status" value="1"/>
</dbReference>
<dbReference type="CDD" id="cd00063">
    <property type="entry name" value="FN3"/>
    <property type="match status" value="1"/>
</dbReference>
<protein>
    <submittedName>
        <fullName evidence="2">Uncharacterized protein</fullName>
    </submittedName>
</protein>
<dbReference type="Gene3D" id="2.60.40.10">
    <property type="entry name" value="Immunoglobulins"/>
    <property type="match status" value="2"/>
</dbReference>
<name>A0A7R9GL00_9CRUS</name>
<dbReference type="PANTHER" id="PTHR14340:SF9">
    <property type="entry name" value="FIBRONECTIN TYPE-III DOMAIN-CONTAINING PROTEIN"/>
    <property type="match status" value="1"/>
</dbReference>
<dbReference type="Gene3D" id="3.30.200.20">
    <property type="entry name" value="Phosphorylase Kinase, domain 1"/>
    <property type="match status" value="1"/>
</dbReference>
<dbReference type="InterPro" id="IPR011009">
    <property type="entry name" value="Kinase-like_dom_sf"/>
</dbReference>
<dbReference type="OrthoDB" id="6371610at2759"/>
<dbReference type="SUPFAM" id="SSF49265">
    <property type="entry name" value="Fibronectin type III"/>
    <property type="match status" value="1"/>
</dbReference>
<dbReference type="InterPro" id="IPR003961">
    <property type="entry name" value="FN3_dom"/>
</dbReference>
<accession>A0A7R9GL00</accession>
<organism evidence="2">
    <name type="scientific">Notodromas monacha</name>
    <dbReference type="NCBI Taxonomy" id="399045"/>
    <lineage>
        <taxon>Eukaryota</taxon>
        <taxon>Metazoa</taxon>
        <taxon>Ecdysozoa</taxon>
        <taxon>Arthropoda</taxon>
        <taxon>Crustacea</taxon>
        <taxon>Oligostraca</taxon>
        <taxon>Ostracoda</taxon>
        <taxon>Podocopa</taxon>
        <taxon>Podocopida</taxon>
        <taxon>Cypridocopina</taxon>
        <taxon>Cypridoidea</taxon>
        <taxon>Cyprididae</taxon>
        <taxon>Notodromas</taxon>
    </lineage>
</organism>
<sequence>EDDHGRSFLRFRPANKEDTGVYKVVARNKHGQTVCKGRLLVAHRPGVMEGPLPGEISDTEIVLKWDLPLDDGNSPIICYGLQYRQAGAPKVKVSRAMKHLQLLTEKGFEIEDENKRPPLDYSIEENPVPFSEGDPKEKYHFIAELDRGRFSVIVKAFEPVKEQFFVAKVISTEGLDKLEWAQREYFHLSRLRHERLAIMHEA</sequence>
<dbReference type="EMBL" id="CAJPEX010011180">
    <property type="protein sequence ID" value="CAG0925182.1"/>
    <property type="molecule type" value="Genomic_DNA"/>
</dbReference>
<proteinExistence type="predicted"/>
<feature type="non-terminal residue" evidence="2">
    <location>
        <position position="202"/>
    </location>
</feature>
<keyword evidence="1" id="KW-0393">Immunoglobulin domain</keyword>
<evidence type="ECO:0000256" key="1">
    <source>
        <dbReference type="ARBA" id="ARBA00023319"/>
    </source>
</evidence>
<feature type="non-terminal residue" evidence="2">
    <location>
        <position position="1"/>
    </location>
</feature>
<evidence type="ECO:0000313" key="3">
    <source>
        <dbReference type="Proteomes" id="UP000678499"/>
    </source>
</evidence>
<dbReference type="InterPro" id="IPR013783">
    <property type="entry name" value="Ig-like_fold"/>
</dbReference>
<dbReference type="InterPro" id="IPR036179">
    <property type="entry name" value="Ig-like_dom_sf"/>
</dbReference>